<proteinExistence type="inferred from homology"/>
<comment type="caution">
    <text evidence="3">The sequence shown here is derived from an EMBL/GenBank/DDBJ whole genome shotgun (WGS) entry which is preliminary data.</text>
</comment>
<dbReference type="NCBIfam" id="TIGR00252">
    <property type="entry name" value="YraN family protein"/>
    <property type="match status" value="1"/>
</dbReference>
<organism evidence="3">
    <name type="scientific">Desulfobacca acetoxidans</name>
    <dbReference type="NCBI Taxonomy" id="60893"/>
    <lineage>
        <taxon>Bacteria</taxon>
        <taxon>Pseudomonadati</taxon>
        <taxon>Thermodesulfobacteriota</taxon>
        <taxon>Desulfobaccia</taxon>
        <taxon>Desulfobaccales</taxon>
        <taxon>Desulfobaccaceae</taxon>
        <taxon>Desulfobacca</taxon>
    </lineage>
</organism>
<dbReference type="PANTHER" id="PTHR34039">
    <property type="entry name" value="UPF0102 PROTEIN YRAN"/>
    <property type="match status" value="1"/>
</dbReference>
<dbReference type="SUPFAM" id="SSF52980">
    <property type="entry name" value="Restriction endonuclease-like"/>
    <property type="match status" value="1"/>
</dbReference>
<accession>A0A7C3WRH4</accession>
<dbReference type="NCBIfam" id="NF009154">
    <property type="entry name" value="PRK12497.3-3"/>
    <property type="match status" value="1"/>
</dbReference>
<protein>
    <recommendedName>
        <fullName evidence="2">UPF0102 protein ENV62_04995</fullName>
    </recommendedName>
</protein>
<name>A0A7C3WRH4_9BACT</name>
<dbReference type="AlphaFoldDB" id="A0A7C3WRH4"/>
<evidence type="ECO:0000256" key="1">
    <source>
        <dbReference type="ARBA" id="ARBA00006738"/>
    </source>
</evidence>
<dbReference type="PANTHER" id="PTHR34039:SF1">
    <property type="entry name" value="UPF0102 PROTEIN YRAN"/>
    <property type="match status" value="1"/>
</dbReference>
<dbReference type="InterPro" id="IPR011335">
    <property type="entry name" value="Restrct_endonuc-II-like"/>
</dbReference>
<gene>
    <name evidence="3" type="ORF">ENV62_04995</name>
</gene>
<reference evidence="3" key="1">
    <citation type="journal article" date="2020" name="mSystems">
        <title>Genome- and Community-Level Interaction Insights into Carbon Utilization and Element Cycling Functions of Hydrothermarchaeota in Hydrothermal Sediment.</title>
        <authorList>
            <person name="Zhou Z."/>
            <person name="Liu Y."/>
            <person name="Xu W."/>
            <person name="Pan J."/>
            <person name="Luo Z.H."/>
            <person name="Li M."/>
        </authorList>
    </citation>
    <scope>NUCLEOTIDE SEQUENCE [LARGE SCALE GENOMIC DNA]</scope>
    <source>
        <strain evidence="3">SpSt-776</strain>
    </source>
</reference>
<dbReference type="EMBL" id="DTHB01000042">
    <property type="protein sequence ID" value="HGB14575.1"/>
    <property type="molecule type" value="Genomic_DNA"/>
</dbReference>
<dbReference type="HAMAP" id="MF_00048">
    <property type="entry name" value="UPF0102"/>
    <property type="match status" value="1"/>
</dbReference>
<dbReference type="CDD" id="cd20736">
    <property type="entry name" value="PoNe_Nuclease"/>
    <property type="match status" value="1"/>
</dbReference>
<sequence length="120" mass="13661">MRHKDKRNSLGHYGEELAASVLKKHGYQILEHNYAAPLGEIDLIARHRGTLVFIEVKTRKSDRFGSPAHAVHPAKQARLRRLADYYLKQKHLGETPVRFDVVAITVNKDTPRIEIIPGAF</sequence>
<dbReference type="InterPro" id="IPR011856">
    <property type="entry name" value="tRNA_endonuc-like_dom_sf"/>
</dbReference>
<dbReference type="InterPro" id="IPR003509">
    <property type="entry name" value="UPF0102_YraN-like"/>
</dbReference>
<dbReference type="GO" id="GO:0003676">
    <property type="term" value="F:nucleic acid binding"/>
    <property type="evidence" value="ECO:0007669"/>
    <property type="project" value="InterPro"/>
</dbReference>
<comment type="similarity">
    <text evidence="1 2">Belongs to the UPF0102 family.</text>
</comment>
<dbReference type="Pfam" id="PF02021">
    <property type="entry name" value="UPF0102"/>
    <property type="match status" value="1"/>
</dbReference>
<dbReference type="Gene3D" id="3.40.1350.10">
    <property type="match status" value="1"/>
</dbReference>
<evidence type="ECO:0000313" key="3">
    <source>
        <dbReference type="EMBL" id="HGB14575.1"/>
    </source>
</evidence>
<dbReference type="NCBIfam" id="NF009150">
    <property type="entry name" value="PRK12497.1-3"/>
    <property type="match status" value="1"/>
</dbReference>
<evidence type="ECO:0000256" key="2">
    <source>
        <dbReference type="HAMAP-Rule" id="MF_00048"/>
    </source>
</evidence>